<dbReference type="InterPro" id="IPR051852">
    <property type="entry name" value="Alpha-type_PK"/>
</dbReference>
<evidence type="ECO:0000259" key="7">
    <source>
        <dbReference type="PROSITE" id="PS51158"/>
    </source>
</evidence>
<dbReference type="Pfam" id="PF02816">
    <property type="entry name" value="Alpha_kinase"/>
    <property type="match status" value="1"/>
</dbReference>
<evidence type="ECO:0000256" key="4">
    <source>
        <dbReference type="ARBA" id="ARBA00022777"/>
    </source>
</evidence>
<evidence type="ECO:0000313" key="8">
    <source>
        <dbReference type="EMBL" id="KAF8417178.1"/>
    </source>
</evidence>
<feature type="compositionally biased region" description="Low complexity" evidence="6">
    <location>
        <begin position="429"/>
        <end position="438"/>
    </location>
</feature>
<keyword evidence="4" id="KW-0418">Kinase</keyword>
<dbReference type="Gene3D" id="3.20.200.10">
    <property type="entry name" value="MHCK/EF2 kinase"/>
    <property type="match status" value="1"/>
</dbReference>
<dbReference type="PANTHER" id="PTHR45992">
    <property type="entry name" value="EUKARYOTIC ELONGATION FACTOR 2 KINASE-RELATED"/>
    <property type="match status" value="1"/>
</dbReference>
<dbReference type="AlphaFoldDB" id="A0AAD4BBA5"/>
<dbReference type="PROSITE" id="PS51158">
    <property type="entry name" value="ALPHA_KINASE"/>
    <property type="match status" value="1"/>
</dbReference>
<dbReference type="Proteomes" id="UP001194468">
    <property type="component" value="Unassembled WGS sequence"/>
</dbReference>
<reference evidence="8" key="1">
    <citation type="submission" date="2019-10" db="EMBL/GenBank/DDBJ databases">
        <authorList>
            <consortium name="DOE Joint Genome Institute"/>
            <person name="Kuo A."/>
            <person name="Miyauchi S."/>
            <person name="Kiss E."/>
            <person name="Drula E."/>
            <person name="Kohler A."/>
            <person name="Sanchez-Garcia M."/>
            <person name="Andreopoulos B."/>
            <person name="Barry K.W."/>
            <person name="Bonito G."/>
            <person name="Buee M."/>
            <person name="Carver A."/>
            <person name="Chen C."/>
            <person name="Cichocki N."/>
            <person name="Clum A."/>
            <person name="Culley D."/>
            <person name="Crous P.W."/>
            <person name="Fauchery L."/>
            <person name="Girlanda M."/>
            <person name="Hayes R."/>
            <person name="Keri Z."/>
            <person name="LaButti K."/>
            <person name="Lipzen A."/>
            <person name="Lombard V."/>
            <person name="Magnuson J."/>
            <person name="Maillard F."/>
            <person name="Morin E."/>
            <person name="Murat C."/>
            <person name="Nolan M."/>
            <person name="Ohm R."/>
            <person name="Pangilinan J."/>
            <person name="Pereira M."/>
            <person name="Perotto S."/>
            <person name="Peter M."/>
            <person name="Riley R."/>
            <person name="Sitrit Y."/>
            <person name="Stielow B."/>
            <person name="Szollosi G."/>
            <person name="Zifcakova L."/>
            <person name="Stursova M."/>
            <person name="Spatafora J.W."/>
            <person name="Tedersoo L."/>
            <person name="Vaario L.-M."/>
            <person name="Yamada A."/>
            <person name="Yan M."/>
            <person name="Wang P."/>
            <person name="Xu J."/>
            <person name="Bruns T."/>
            <person name="Baldrian P."/>
            <person name="Vilgalys R."/>
            <person name="Henrissat B."/>
            <person name="Grigoriev I.V."/>
            <person name="Hibbett D."/>
            <person name="Nagy L.G."/>
            <person name="Martin F.M."/>
        </authorList>
    </citation>
    <scope>NUCLEOTIDE SEQUENCE</scope>
    <source>
        <strain evidence="8">BED1</strain>
    </source>
</reference>
<dbReference type="GO" id="GO:1903013">
    <property type="term" value="P:response to differentiation-inducing factor 1"/>
    <property type="evidence" value="ECO:0007669"/>
    <property type="project" value="TreeGrafter"/>
</dbReference>
<keyword evidence="3" id="KW-0547">Nucleotide-binding</keyword>
<keyword evidence="1" id="KW-0723">Serine/threonine-protein kinase</keyword>
<evidence type="ECO:0000313" key="9">
    <source>
        <dbReference type="Proteomes" id="UP001194468"/>
    </source>
</evidence>
<evidence type="ECO:0000256" key="3">
    <source>
        <dbReference type="ARBA" id="ARBA00022741"/>
    </source>
</evidence>
<feature type="region of interest" description="Disordered" evidence="6">
    <location>
        <begin position="330"/>
        <end position="393"/>
    </location>
</feature>
<name>A0AAD4BBA5_BOLED</name>
<keyword evidence="5" id="KW-0067">ATP-binding</keyword>
<accession>A0AAD4BBA5</accession>
<dbReference type="GO" id="GO:0004674">
    <property type="term" value="F:protein serine/threonine kinase activity"/>
    <property type="evidence" value="ECO:0007669"/>
    <property type="project" value="UniProtKB-KW"/>
</dbReference>
<dbReference type="SUPFAM" id="SSF56112">
    <property type="entry name" value="Protein kinase-like (PK-like)"/>
    <property type="match status" value="1"/>
</dbReference>
<dbReference type="PANTHER" id="PTHR45992:SF2">
    <property type="entry name" value="EUKARYOTIC ELONGATION FACTOR 2 KINASE"/>
    <property type="match status" value="1"/>
</dbReference>
<sequence>MADFTPLNNYGPRTCQRCNVQFDASVTFEYVRGKDGTGRFCCPGCSEHYAHRRKAEEPAKPSGENEFTHQAFNVKKIIPDAALVKAMSAAQRGGRSTSSPSLIPGHYGYTKNHLLHQQHRKKMIAAASSSRTHSVMIRIALHHLKPEGKSGTTLVGNIERDIRVPLLISRLELRTAVIDELQALWIEWSRNYDLSLGSLEMYKSPMMMLYDPRKPLYEPNTCVLQEFFLRTSAKDLVPKFFANTKVTILLVMSHVQYEDIQLWRRQIDECGNNGTTKLSSVKCSTVMEQAAMQLNDPNSHKAGACRDPSWGHHESIRDCSFSRNLTSSPANKLARESQQLDASKASPTSATPDINVLLHPDSEQSPPARSPPKKRQRRQIIKSSIHSAKSSSIAGEALPTSGFLADLEDMEISQPTDVDLPKPSQQFDVPQTPRSSVTTSVPTQQQLKAAMQAQGAVRKQAVSLLSMNSGFRCRVYVIQVEDFQNLIQKPFNLTCATHQDAFLSVDTKTMIGTAGSFKTCHPGTISLLGSLVPHPSSAKTIFSLFEGSAGRLDVVAKRMFFRQGQAQKRRRYSREDELAKILDEANCLYWATSLMSLVYVFVDEMLATETSIAAAAEMQVDIPRLRVVHAAVAVPHDSNGMNSTTPATYLLEERIHGDFVKYINNNSAAPLDRLNGKSREIAIFLCFTQHVQYFLTKGMVYLSDFQGSGNLLTDCQVMTGCDFAENFGGGNCTEAFDQFKTSHQCNQFCRTFGLEPLSGHAELTQASKCST</sequence>
<protein>
    <recommendedName>
        <fullName evidence="7">Alpha-type protein kinase domain-containing protein</fullName>
    </recommendedName>
</protein>
<evidence type="ECO:0000256" key="1">
    <source>
        <dbReference type="ARBA" id="ARBA00022527"/>
    </source>
</evidence>
<organism evidence="8 9">
    <name type="scientific">Boletus edulis BED1</name>
    <dbReference type="NCBI Taxonomy" id="1328754"/>
    <lineage>
        <taxon>Eukaryota</taxon>
        <taxon>Fungi</taxon>
        <taxon>Dikarya</taxon>
        <taxon>Basidiomycota</taxon>
        <taxon>Agaricomycotina</taxon>
        <taxon>Agaricomycetes</taxon>
        <taxon>Agaricomycetidae</taxon>
        <taxon>Boletales</taxon>
        <taxon>Boletineae</taxon>
        <taxon>Boletaceae</taxon>
        <taxon>Boletoideae</taxon>
        <taxon>Boletus</taxon>
    </lineage>
</organism>
<feature type="compositionally biased region" description="Low complexity" evidence="6">
    <location>
        <begin position="381"/>
        <end position="393"/>
    </location>
</feature>
<dbReference type="GO" id="GO:0005524">
    <property type="term" value="F:ATP binding"/>
    <property type="evidence" value="ECO:0007669"/>
    <property type="project" value="UniProtKB-KW"/>
</dbReference>
<feature type="compositionally biased region" description="Polar residues" evidence="6">
    <location>
        <begin position="330"/>
        <end position="352"/>
    </location>
</feature>
<feature type="region of interest" description="Disordered" evidence="6">
    <location>
        <begin position="415"/>
        <end position="438"/>
    </location>
</feature>
<dbReference type="SMART" id="SM00811">
    <property type="entry name" value="Alpha_kinase"/>
    <property type="match status" value="1"/>
</dbReference>
<proteinExistence type="predicted"/>
<gene>
    <name evidence="8" type="ORF">L210DRAFT_926160</name>
</gene>
<reference evidence="8" key="2">
    <citation type="journal article" date="2020" name="Nat. Commun.">
        <title>Large-scale genome sequencing of mycorrhizal fungi provides insights into the early evolution of symbiotic traits.</title>
        <authorList>
            <person name="Miyauchi S."/>
            <person name="Kiss E."/>
            <person name="Kuo A."/>
            <person name="Drula E."/>
            <person name="Kohler A."/>
            <person name="Sanchez-Garcia M."/>
            <person name="Morin E."/>
            <person name="Andreopoulos B."/>
            <person name="Barry K.W."/>
            <person name="Bonito G."/>
            <person name="Buee M."/>
            <person name="Carver A."/>
            <person name="Chen C."/>
            <person name="Cichocki N."/>
            <person name="Clum A."/>
            <person name="Culley D."/>
            <person name="Crous P.W."/>
            <person name="Fauchery L."/>
            <person name="Girlanda M."/>
            <person name="Hayes R.D."/>
            <person name="Keri Z."/>
            <person name="LaButti K."/>
            <person name="Lipzen A."/>
            <person name="Lombard V."/>
            <person name="Magnuson J."/>
            <person name="Maillard F."/>
            <person name="Murat C."/>
            <person name="Nolan M."/>
            <person name="Ohm R.A."/>
            <person name="Pangilinan J."/>
            <person name="Pereira M.F."/>
            <person name="Perotto S."/>
            <person name="Peter M."/>
            <person name="Pfister S."/>
            <person name="Riley R."/>
            <person name="Sitrit Y."/>
            <person name="Stielow J.B."/>
            <person name="Szollosi G."/>
            <person name="Zifcakova L."/>
            <person name="Stursova M."/>
            <person name="Spatafora J.W."/>
            <person name="Tedersoo L."/>
            <person name="Vaario L.M."/>
            <person name="Yamada A."/>
            <person name="Yan M."/>
            <person name="Wang P."/>
            <person name="Xu J."/>
            <person name="Bruns T."/>
            <person name="Baldrian P."/>
            <person name="Vilgalys R."/>
            <person name="Dunand C."/>
            <person name="Henrissat B."/>
            <person name="Grigoriev I.V."/>
            <person name="Hibbett D."/>
            <person name="Nagy L.G."/>
            <person name="Martin F.M."/>
        </authorList>
    </citation>
    <scope>NUCLEOTIDE SEQUENCE</scope>
    <source>
        <strain evidence="8">BED1</strain>
    </source>
</reference>
<dbReference type="GO" id="GO:0031037">
    <property type="term" value="P:myosin II filament disassembly"/>
    <property type="evidence" value="ECO:0007669"/>
    <property type="project" value="TreeGrafter"/>
</dbReference>
<keyword evidence="2" id="KW-0808">Transferase</keyword>
<evidence type="ECO:0000256" key="6">
    <source>
        <dbReference type="SAM" id="MobiDB-lite"/>
    </source>
</evidence>
<keyword evidence="9" id="KW-1185">Reference proteome</keyword>
<dbReference type="EMBL" id="WHUW01000230">
    <property type="protein sequence ID" value="KAF8417178.1"/>
    <property type="molecule type" value="Genomic_DNA"/>
</dbReference>
<feature type="compositionally biased region" description="Basic residues" evidence="6">
    <location>
        <begin position="371"/>
        <end position="380"/>
    </location>
</feature>
<comment type="caution">
    <text evidence="8">The sequence shown here is derived from an EMBL/GenBank/DDBJ whole genome shotgun (WGS) entry which is preliminary data.</text>
</comment>
<evidence type="ECO:0000256" key="5">
    <source>
        <dbReference type="ARBA" id="ARBA00022840"/>
    </source>
</evidence>
<dbReference type="InterPro" id="IPR004166">
    <property type="entry name" value="a-kinase_dom"/>
</dbReference>
<evidence type="ECO:0000256" key="2">
    <source>
        <dbReference type="ARBA" id="ARBA00022679"/>
    </source>
</evidence>
<feature type="domain" description="Alpha-type protein kinase" evidence="7">
    <location>
        <begin position="488"/>
        <end position="757"/>
    </location>
</feature>
<dbReference type="InterPro" id="IPR011009">
    <property type="entry name" value="Kinase-like_dom_sf"/>
</dbReference>